<dbReference type="Proteomes" id="UP001148312">
    <property type="component" value="Unassembled WGS sequence"/>
</dbReference>
<organism evidence="2 3">
    <name type="scientific">Penicillium diatomitis</name>
    <dbReference type="NCBI Taxonomy" id="2819901"/>
    <lineage>
        <taxon>Eukaryota</taxon>
        <taxon>Fungi</taxon>
        <taxon>Dikarya</taxon>
        <taxon>Ascomycota</taxon>
        <taxon>Pezizomycotina</taxon>
        <taxon>Eurotiomycetes</taxon>
        <taxon>Eurotiomycetidae</taxon>
        <taxon>Eurotiales</taxon>
        <taxon>Aspergillaceae</taxon>
        <taxon>Penicillium</taxon>
    </lineage>
</organism>
<evidence type="ECO:0000256" key="1">
    <source>
        <dbReference type="SAM" id="MobiDB-lite"/>
    </source>
</evidence>
<gene>
    <name evidence="2" type="ORF">N7539_003909</name>
</gene>
<proteinExistence type="predicted"/>
<reference evidence="2" key="1">
    <citation type="submission" date="2022-12" db="EMBL/GenBank/DDBJ databases">
        <authorList>
            <person name="Petersen C."/>
        </authorList>
    </citation>
    <scope>NUCLEOTIDE SEQUENCE</scope>
    <source>
        <strain evidence="2">IBT 30728</strain>
    </source>
</reference>
<feature type="region of interest" description="Disordered" evidence="1">
    <location>
        <begin position="439"/>
        <end position="458"/>
    </location>
</feature>
<dbReference type="GeneID" id="81623760"/>
<dbReference type="RefSeq" id="XP_056791052.1">
    <property type="nucleotide sequence ID" value="XM_056933511.1"/>
</dbReference>
<evidence type="ECO:0000313" key="2">
    <source>
        <dbReference type="EMBL" id="KAJ5489019.1"/>
    </source>
</evidence>
<name>A0A9W9XD14_9EURO</name>
<reference evidence="2" key="2">
    <citation type="journal article" date="2023" name="IMA Fungus">
        <title>Comparative genomic study of the Penicillium genus elucidates a diverse pangenome and 15 lateral gene transfer events.</title>
        <authorList>
            <person name="Petersen C."/>
            <person name="Sorensen T."/>
            <person name="Nielsen M.R."/>
            <person name="Sondergaard T.E."/>
            <person name="Sorensen J.L."/>
            <person name="Fitzpatrick D.A."/>
            <person name="Frisvad J.C."/>
            <person name="Nielsen K.L."/>
        </authorList>
    </citation>
    <scope>NUCLEOTIDE SEQUENCE</scope>
    <source>
        <strain evidence="2">IBT 30728</strain>
    </source>
</reference>
<comment type="caution">
    <text evidence="2">The sequence shown here is derived from an EMBL/GenBank/DDBJ whole genome shotgun (WGS) entry which is preliminary data.</text>
</comment>
<evidence type="ECO:0000313" key="3">
    <source>
        <dbReference type="Proteomes" id="UP001148312"/>
    </source>
</evidence>
<keyword evidence="3" id="KW-1185">Reference proteome</keyword>
<sequence length="487" mass="55594">MADQARSRPAWMPPTAELAFAMAIVKLKPVGITVKDHIFAIRENVKKVDDSKPHLSDKFWDSAAHWRNAFLKSETEQTKLHNRIFELEQKNTELNLKLNIAGPSLKREIEDFEVELTTARKRSKKNEPNAYSRDYIRFHHTYKGVSFLRHMVILTRALQVKRVKRDKMKMLAAHSADLCKQAERGVLTVIQSQIETMLSLRDPQPWKYKEPKLSAVVKAVEMSWLLLQQVLVKTKSPTDASDPRKQVVYFMVCLFESIATALAQYCKALAKVNMVMPGPAASKKKQTKNVFEPSEDRSGTEYVLTGLLAALVRSLDLSEEPCRAVLEGMLYTIVNRVGQMLAFYSFDGMALPHLSIPDLKPPRGLEEMQRAGMTPEWAEIEARQLVLFLRKISITGNCFSADRFTGNRSQVDMRKQLQTKMTNQLLTAVFGEAEPDFHNRLTRASTPPPNEDVMPKDDSSTFKEWFVQHVWHLIGWECLAKMETDTA</sequence>
<dbReference type="EMBL" id="JAPWDQ010000004">
    <property type="protein sequence ID" value="KAJ5489019.1"/>
    <property type="molecule type" value="Genomic_DNA"/>
</dbReference>
<dbReference type="AlphaFoldDB" id="A0A9W9XD14"/>
<accession>A0A9W9XD14</accession>
<protein>
    <submittedName>
        <fullName evidence="2">Uncharacterized protein</fullName>
    </submittedName>
</protein>